<keyword evidence="1" id="KW-1133">Transmembrane helix</keyword>
<dbReference type="EMBL" id="JAUIZM010000002">
    <property type="protein sequence ID" value="KAK1397061.1"/>
    <property type="molecule type" value="Genomic_DNA"/>
</dbReference>
<evidence type="ECO:0000256" key="1">
    <source>
        <dbReference type="SAM" id="Phobius"/>
    </source>
</evidence>
<comment type="caution">
    <text evidence="2">The sequence shown here is derived from an EMBL/GenBank/DDBJ whole genome shotgun (WGS) entry which is preliminary data.</text>
</comment>
<dbReference type="Proteomes" id="UP001237642">
    <property type="component" value="Unassembled WGS sequence"/>
</dbReference>
<proteinExistence type="predicted"/>
<accession>A0AAD8J6F5</accession>
<sequence length="130" mass="14518">MEQFMSCLWKQLVQYLRSPNYNLVLYFYAMAIAVIVETIVGKVCTKKDSSTCLSGITGAMYHNSWDVLPAIPYALSQYCDVVNTIKVLGWLLIQPSSGILRIIMNLNQITLAGGCSFGLFHRFFLGVLPA</sequence>
<keyword evidence="3" id="KW-1185">Reference proteome</keyword>
<keyword evidence="1" id="KW-0812">Transmembrane</keyword>
<feature type="transmembrane region" description="Helical" evidence="1">
    <location>
        <begin position="20"/>
        <end position="40"/>
    </location>
</feature>
<gene>
    <name evidence="2" type="ORF">POM88_006924</name>
</gene>
<dbReference type="AlphaFoldDB" id="A0AAD8J6F5"/>
<reference evidence="2" key="1">
    <citation type="submission" date="2023-02" db="EMBL/GenBank/DDBJ databases">
        <title>Genome of toxic invasive species Heracleum sosnowskyi carries increased number of genes despite the absence of recent whole-genome duplications.</title>
        <authorList>
            <person name="Schelkunov M."/>
            <person name="Shtratnikova V."/>
            <person name="Makarenko M."/>
            <person name="Klepikova A."/>
            <person name="Omelchenko D."/>
            <person name="Novikova G."/>
            <person name="Obukhova E."/>
            <person name="Bogdanov V."/>
            <person name="Penin A."/>
            <person name="Logacheva M."/>
        </authorList>
    </citation>
    <scope>NUCLEOTIDE SEQUENCE</scope>
    <source>
        <strain evidence="2">Hsosn_3</strain>
        <tissue evidence="2">Leaf</tissue>
    </source>
</reference>
<keyword evidence="1" id="KW-0472">Membrane</keyword>
<reference evidence="2" key="2">
    <citation type="submission" date="2023-05" db="EMBL/GenBank/DDBJ databases">
        <authorList>
            <person name="Schelkunov M.I."/>
        </authorList>
    </citation>
    <scope>NUCLEOTIDE SEQUENCE</scope>
    <source>
        <strain evidence="2">Hsosn_3</strain>
        <tissue evidence="2">Leaf</tissue>
    </source>
</reference>
<organism evidence="2 3">
    <name type="scientific">Heracleum sosnowskyi</name>
    <dbReference type="NCBI Taxonomy" id="360622"/>
    <lineage>
        <taxon>Eukaryota</taxon>
        <taxon>Viridiplantae</taxon>
        <taxon>Streptophyta</taxon>
        <taxon>Embryophyta</taxon>
        <taxon>Tracheophyta</taxon>
        <taxon>Spermatophyta</taxon>
        <taxon>Magnoliopsida</taxon>
        <taxon>eudicotyledons</taxon>
        <taxon>Gunneridae</taxon>
        <taxon>Pentapetalae</taxon>
        <taxon>asterids</taxon>
        <taxon>campanulids</taxon>
        <taxon>Apiales</taxon>
        <taxon>Apiaceae</taxon>
        <taxon>Apioideae</taxon>
        <taxon>apioid superclade</taxon>
        <taxon>Tordylieae</taxon>
        <taxon>Tordyliinae</taxon>
        <taxon>Heracleum</taxon>
    </lineage>
</organism>
<evidence type="ECO:0000313" key="2">
    <source>
        <dbReference type="EMBL" id="KAK1397061.1"/>
    </source>
</evidence>
<protein>
    <submittedName>
        <fullName evidence="2">Uncharacterized protein</fullName>
    </submittedName>
</protein>
<name>A0AAD8J6F5_9APIA</name>
<evidence type="ECO:0000313" key="3">
    <source>
        <dbReference type="Proteomes" id="UP001237642"/>
    </source>
</evidence>